<dbReference type="Proteomes" id="UP000422989">
    <property type="component" value="Chromosome"/>
</dbReference>
<dbReference type="InterPro" id="IPR008391">
    <property type="entry name" value="AXE1_dom"/>
</dbReference>
<feature type="region of interest" description="Disordered" evidence="3">
    <location>
        <begin position="121"/>
        <end position="141"/>
    </location>
</feature>
<evidence type="ECO:0000313" key="5">
    <source>
        <dbReference type="EMBL" id="QGU26399.1"/>
    </source>
</evidence>
<evidence type="ECO:0000259" key="4">
    <source>
        <dbReference type="Pfam" id="PF05448"/>
    </source>
</evidence>
<dbReference type="OrthoDB" id="9770528at2"/>
<dbReference type="SUPFAM" id="SSF53474">
    <property type="entry name" value="alpha/beta-Hydrolases"/>
    <property type="match status" value="1"/>
</dbReference>
<dbReference type="PANTHER" id="PTHR40111">
    <property type="entry name" value="CEPHALOSPORIN-C DEACETYLASE"/>
    <property type="match status" value="1"/>
</dbReference>
<dbReference type="InterPro" id="IPR029058">
    <property type="entry name" value="AB_hydrolase_fold"/>
</dbReference>
<evidence type="ECO:0000256" key="1">
    <source>
        <dbReference type="PIRSR" id="PIRSR639069-1"/>
    </source>
</evidence>
<evidence type="ECO:0000256" key="2">
    <source>
        <dbReference type="PIRSR" id="PIRSR639069-2"/>
    </source>
</evidence>
<keyword evidence="6" id="KW-1185">Reference proteome</keyword>
<protein>
    <submittedName>
        <fullName evidence="5">Acetylxylan esterase</fullName>
    </submittedName>
</protein>
<feature type="binding site" evidence="2">
    <location>
        <position position="91"/>
    </location>
    <ligand>
        <name>substrate</name>
    </ligand>
</feature>
<dbReference type="Pfam" id="PF05448">
    <property type="entry name" value="AXE1"/>
    <property type="match status" value="1"/>
</dbReference>
<name>A0A6I6DXP1_9MICO</name>
<organism evidence="5 6">
    <name type="scientific">Microbacterium oryzae</name>
    <dbReference type="NCBI Taxonomy" id="743009"/>
    <lineage>
        <taxon>Bacteria</taxon>
        <taxon>Bacillati</taxon>
        <taxon>Actinomycetota</taxon>
        <taxon>Actinomycetes</taxon>
        <taxon>Micrococcales</taxon>
        <taxon>Microbacteriaceae</taxon>
        <taxon>Microbacterium</taxon>
    </lineage>
</organism>
<dbReference type="GO" id="GO:0052689">
    <property type="term" value="F:carboxylic ester hydrolase activity"/>
    <property type="evidence" value="ECO:0007669"/>
    <property type="project" value="TreeGrafter"/>
</dbReference>
<proteinExistence type="predicted"/>
<reference evidence="5 6" key="1">
    <citation type="submission" date="2018-09" db="EMBL/GenBank/DDBJ databases">
        <title>Whole genome sequencing of Microbacterium oryzae strain MB-10T.</title>
        <authorList>
            <person name="Das S.K."/>
        </authorList>
    </citation>
    <scope>NUCLEOTIDE SEQUENCE [LARGE SCALE GENOMIC DNA]</scope>
    <source>
        <strain evidence="5 6">MB-10</strain>
    </source>
</reference>
<sequence>MAHFDLPLDQLRSYRPDLPVPDDFDDFWARTLSESRAAGWAPRVERVDAGLSLVDVFDVAFAGFGGDAIAAWWQVPVGQEPRAVVVESIGYSGGRGHAHDTGAFPMAGVARLVVDTRGQGWNHGSGGGATPDPYGSGSHAPGVLTRGIESPETYYYRRAYTDAALAVDAARALAPGLPVFVTGGSQGGGLSIAAAALAGDVAGAMPDVPFLCDFPRATTLVDSMPYAEVRTYLAAHRERVDEVYRTLSYFDGAILASRATAPALFSVALMDTVCPPSTVFAAYNAWGGEDRALEVYPFNNHEGGGGHQRAAQLRWLRDRLA</sequence>
<feature type="active site" description="Nucleophile" evidence="1">
    <location>
        <position position="185"/>
    </location>
</feature>
<feature type="domain" description="Acetyl xylan esterase" evidence="4">
    <location>
        <begin position="1"/>
        <end position="318"/>
    </location>
</feature>
<gene>
    <name evidence="5" type="ORF">D7D94_00840</name>
</gene>
<dbReference type="GO" id="GO:0005976">
    <property type="term" value="P:polysaccharide metabolic process"/>
    <property type="evidence" value="ECO:0007669"/>
    <property type="project" value="TreeGrafter"/>
</dbReference>
<feature type="active site" description="Charge relay system" evidence="1">
    <location>
        <position position="271"/>
    </location>
</feature>
<dbReference type="InterPro" id="IPR039069">
    <property type="entry name" value="CE7"/>
</dbReference>
<dbReference type="PANTHER" id="PTHR40111:SF1">
    <property type="entry name" value="CEPHALOSPORIN-C DEACETYLASE"/>
    <property type="match status" value="1"/>
</dbReference>
<feature type="active site" description="Charge relay system" evidence="1">
    <location>
        <position position="301"/>
    </location>
</feature>
<dbReference type="AlphaFoldDB" id="A0A6I6DXP1"/>
<evidence type="ECO:0000313" key="6">
    <source>
        <dbReference type="Proteomes" id="UP000422989"/>
    </source>
</evidence>
<dbReference type="KEGG" id="moj:D7D94_00840"/>
<dbReference type="RefSeq" id="WP_156240791.1">
    <property type="nucleotide sequence ID" value="NZ_BAAAZL010000002.1"/>
</dbReference>
<evidence type="ECO:0000256" key="3">
    <source>
        <dbReference type="SAM" id="MobiDB-lite"/>
    </source>
</evidence>
<accession>A0A6I6DXP1</accession>
<dbReference type="Gene3D" id="3.40.50.1820">
    <property type="entry name" value="alpha/beta hydrolase"/>
    <property type="match status" value="1"/>
</dbReference>
<dbReference type="EMBL" id="CP032550">
    <property type="protein sequence ID" value="QGU26399.1"/>
    <property type="molecule type" value="Genomic_DNA"/>
</dbReference>